<evidence type="ECO:0000256" key="1">
    <source>
        <dbReference type="SAM" id="MobiDB-lite"/>
    </source>
</evidence>
<protein>
    <recommendedName>
        <fullName evidence="4">Reverse transcriptase RNase H-like domain-containing protein</fullName>
    </recommendedName>
</protein>
<organism evidence="2 3">
    <name type="scientific">Mytilus coruscus</name>
    <name type="common">Sea mussel</name>
    <dbReference type="NCBI Taxonomy" id="42192"/>
    <lineage>
        <taxon>Eukaryota</taxon>
        <taxon>Metazoa</taxon>
        <taxon>Spiralia</taxon>
        <taxon>Lophotrochozoa</taxon>
        <taxon>Mollusca</taxon>
        <taxon>Bivalvia</taxon>
        <taxon>Autobranchia</taxon>
        <taxon>Pteriomorphia</taxon>
        <taxon>Mytilida</taxon>
        <taxon>Mytiloidea</taxon>
        <taxon>Mytilidae</taxon>
        <taxon>Mytilinae</taxon>
        <taxon>Mytilus</taxon>
    </lineage>
</organism>
<accession>A0A6J8CDT3</accession>
<evidence type="ECO:0000313" key="3">
    <source>
        <dbReference type="Proteomes" id="UP000507470"/>
    </source>
</evidence>
<sequence length="213" mass="24619">MVVSILDCSDYLRGNQFIVECDHQALKPLYQKQFKGAVYERWLSILQQFNFEIIYKKAEQMEVPDALSRCENLHAEIVESPVEDDPYFPFVLDKIGHITLPNGQNLANLFQNNLEAVQAIHMSTEEQQSEHSDPYDADTDEPHDGNKQFKIKRQRILHESSKSDTDIDIDKMVNDKILAKISMPINNIKELQRQDSSLSPIIDYLENDILPDL</sequence>
<dbReference type="PANTHER" id="PTHR37984">
    <property type="entry name" value="PROTEIN CBG26694"/>
    <property type="match status" value="1"/>
</dbReference>
<dbReference type="Proteomes" id="UP000507470">
    <property type="component" value="Unassembled WGS sequence"/>
</dbReference>
<dbReference type="PANTHER" id="PTHR37984:SF5">
    <property type="entry name" value="PROTEIN NYNRIN-LIKE"/>
    <property type="match status" value="1"/>
</dbReference>
<evidence type="ECO:0008006" key="4">
    <source>
        <dbReference type="Google" id="ProtNLM"/>
    </source>
</evidence>
<dbReference type="InterPro" id="IPR050951">
    <property type="entry name" value="Retrovirus_Pol_polyprotein"/>
</dbReference>
<keyword evidence="3" id="KW-1185">Reference proteome</keyword>
<name>A0A6J8CDT3_MYTCO</name>
<dbReference type="EMBL" id="CACVKT020005120">
    <property type="protein sequence ID" value="CAC5393194.1"/>
    <property type="molecule type" value="Genomic_DNA"/>
</dbReference>
<feature type="compositionally biased region" description="Basic and acidic residues" evidence="1">
    <location>
        <begin position="128"/>
        <end position="147"/>
    </location>
</feature>
<dbReference type="AlphaFoldDB" id="A0A6J8CDT3"/>
<proteinExistence type="predicted"/>
<feature type="region of interest" description="Disordered" evidence="1">
    <location>
        <begin position="124"/>
        <end position="148"/>
    </location>
</feature>
<gene>
    <name evidence="2" type="ORF">MCOR_28074</name>
</gene>
<reference evidence="2 3" key="1">
    <citation type="submission" date="2020-06" db="EMBL/GenBank/DDBJ databases">
        <authorList>
            <person name="Li R."/>
            <person name="Bekaert M."/>
        </authorList>
    </citation>
    <scope>NUCLEOTIDE SEQUENCE [LARGE SCALE GENOMIC DNA]</scope>
    <source>
        <strain evidence="3">wild</strain>
    </source>
</reference>
<evidence type="ECO:0000313" key="2">
    <source>
        <dbReference type="EMBL" id="CAC5393194.1"/>
    </source>
</evidence>
<dbReference type="OrthoDB" id="6186346at2759"/>